<evidence type="ECO:0000256" key="6">
    <source>
        <dbReference type="PIRSR" id="PIRSR600888-3"/>
    </source>
</evidence>
<evidence type="ECO:0000256" key="3">
    <source>
        <dbReference type="ARBA" id="ARBA00012098"/>
    </source>
</evidence>
<accession>A0A0E9LPT0</accession>
<protein>
    <recommendedName>
        <fullName evidence="4 7">dTDP-4-dehydrorhamnose 3,5-epimerase</fullName>
        <ecNumber evidence="3 7">5.1.3.13</ecNumber>
    </recommendedName>
    <alternativeName>
        <fullName evidence="7">Thymidine diphospho-4-keto-rhamnose 3,5-epimerase</fullName>
    </alternativeName>
</protein>
<comment type="catalytic activity">
    <reaction evidence="1 7">
        <text>dTDP-4-dehydro-6-deoxy-alpha-D-glucose = dTDP-4-dehydro-beta-L-rhamnose</text>
        <dbReference type="Rhea" id="RHEA:16969"/>
        <dbReference type="ChEBI" id="CHEBI:57649"/>
        <dbReference type="ChEBI" id="CHEBI:62830"/>
        <dbReference type="EC" id="5.1.3.13"/>
    </reaction>
</comment>
<dbReference type="Gene3D" id="2.60.120.10">
    <property type="entry name" value="Jelly Rolls"/>
    <property type="match status" value="1"/>
</dbReference>
<dbReference type="CDD" id="cd00438">
    <property type="entry name" value="cupin_RmlC"/>
    <property type="match status" value="1"/>
</dbReference>
<gene>
    <name evidence="8" type="ORF">JCM15548_14434</name>
</gene>
<keyword evidence="7" id="KW-0413">Isomerase</keyword>
<dbReference type="NCBIfam" id="TIGR01221">
    <property type="entry name" value="rmlC"/>
    <property type="match status" value="1"/>
</dbReference>
<feature type="active site" description="Proton donor" evidence="5">
    <location>
        <position position="131"/>
    </location>
</feature>
<reference evidence="8 9" key="1">
    <citation type="journal article" date="2015" name="Microbes Environ.">
        <title>Distribution and evolution of nitrogen fixation genes in the phylum bacteroidetes.</title>
        <authorList>
            <person name="Inoue J."/>
            <person name="Oshima K."/>
            <person name="Suda W."/>
            <person name="Sakamoto M."/>
            <person name="Iino T."/>
            <person name="Noda S."/>
            <person name="Hongoh Y."/>
            <person name="Hattori M."/>
            <person name="Ohkuma M."/>
        </authorList>
    </citation>
    <scope>NUCLEOTIDE SEQUENCE [LARGE SCALE GENOMIC DNA]</scope>
    <source>
        <strain evidence="8">JCM 15548</strain>
    </source>
</reference>
<comment type="caution">
    <text evidence="8">The sequence shown here is derived from an EMBL/GenBank/DDBJ whole genome shotgun (WGS) entry which is preliminary data.</text>
</comment>
<sequence>MTIKTTPIPGLLIIEPRIFKDNRGCFFELFNDANFHENGIETGFIQDNVSHSVKNTIRGLHYQLAPYGQAKLVQVMKGRVLDVAVDLRENSPTFGQHYAIELSDENKLQFYIPKGFAHGFRALTEDVVFFYKCNAAYNKEAERGINFNDPDLAIDWKIPVGESIVSPKDEGLPSFEEAEKNFFFHEG</sequence>
<dbReference type="SUPFAM" id="SSF51182">
    <property type="entry name" value="RmlC-like cupins"/>
    <property type="match status" value="1"/>
</dbReference>
<organism evidence="8 9">
    <name type="scientific">Geofilum rubicundum JCM 15548</name>
    <dbReference type="NCBI Taxonomy" id="1236989"/>
    <lineage>
        <taxon>Bacteria</taxon>
        <taxon>Pseudomonadati</taxon>
        <taxon>Bacteroidota</taxon>
        <taxon>Bacteroidia</taxon>
        <taxon>Marinilabiliales</taxon>
        <taxon>Marinilabiliaceae</taxon>
        <taxon>Geofilum</taxon>
    </lineage>
</organism>
<dbReference type="EC" id="5.1.3.13" evidence="3 7"/>
<keyword evidence="9" id="KW-1185">Reference proteome</keyword>
<evidence type="ECO:0000256" key="7">
    <source>
        <dbReference type="RuleBase" id="RU364069"/>
    </source>
</evidence>
<dbReference type="InterPro" id="IPR000888">
    <property type="entry name" value="RmlC-like"/>
</dbReference>
<evidence type="ECO:0000313" key="9">
    <source>
        <dbReference type="Proteomes" id="UP000032900"/>
    </source>
</evidence>
<dbReference type="GO" id="GO:0019305">
    <property type="term" value="P:dTDP-rhamnose biosynthetic process"/>
    <property type="evidence" value="ECO:0007669"/>
    <property type="project" value="UniProtKB-UniRule"/>
</dbReference>
<evidence type="ECO:0000256" key="5">
    <source>
        <dbReference type="PIRSR" id="PIRSR600888-1"/>
    </source>
</evidence>
<dbReference type="InterPro" id="IPR014710">
    <property type="entry name" value="RmlC-like_jellyroll"/>
</dbReference>
<feature type="active site" description="Proton acceptor" evidence="5">
    <location>
        <position position="61"/>
    </location>
</feature>
<dbReference type="RefSeq" id="WP_062128503.1">
    <property type="nucleotide sequence ID" value="NZ_BAZW01000076.1"/>
</dbReference>
<dbReference type="PANTHER" id="PTHR21047:SF2">
    <property type="entry name" value="THYMIDINE DIPHOSPHO-4-KETO-RHAMNOSE 3,5-EPIMERASE"/>
    <property type="match status" value="1"/>
</dbReference>
<feature type="site" description="Participates in a stacking interaction with the thymidine ring of dTDP-4-oxo-6-deoxyglucose" evidence="6">
    <location>
        <position position="137"/>
    </location>
</feature>
<evidence type="ECO:0000313" key="8">
    <source>
        <dbReference type="EMBL" id="GAO27597.1"/>
    </source>
</evidence>
<dbReference type="InterPro" id="IPR011051">
    <property type="entry name" value="RmlC_Cupin_sf"/>
</dbReference>
<proteinExistence type="inferred from homology"/>
<dbReference type="PANTHER" id="PTHR21047">
    <property type="entry name" value="DTDP-6-DEOXY-D-GLUCOSE-3,5 EPIMERASE"/>
    <property type="match status" value="1"/>
</dbReference>
<comment type="similarity">
    <text evidence="7">Belongs to the dTDP-4-dehydrorhamnose 3,5-epimerase family.</text>
</comment>
<dbReference type="AlphaFoldDB" id="A0A0E9LPT0"/>
<dbReference type="EMBL" id="BAZW01000076">
    <property type="protein sequence ID" value="GAO27597.1"/>
    <property type="molecule type" value="Genomic_DNA"/>
</dbReference>
<dbReference type="GO" id="GO:0005829">
    <property type="term" value="C:cytosol"/>
    <property type="evidence" value="ECO:0007669"/>
    <property type="project" value="TreeGrafter"/>
</dbReference>
<dbReference type="GO" id="GO:0000271">
    <property type="term" value="P:polysaccharide biosynthetic process"/>
    <property type="evidence" value="ECO:0007669"/>
    <property type="project" value="TreeGrafter"/>
</dbReference>
<comment type="function">
    <text evidence="2 7">Catalyzes the epimerization of the C3' and C5'positions of dTDP-6-deoxy-D-xylo-4-hexulose, forming dTDP-6-deoxy-L-lyxo-4-hexulose.</text>
</comment>
<evidence type="ECO:0000256" key="2">
    <source>
        <dbReference type="ARBA" id="ARBA00001997"/>
    </source>
</evidence>
<evidence type="ECO:0000256" key="4">
    <source>
        <dbReference type="ARBA" id="ARBA00019595"/>
    </source>
</evidence>
<dbReference type="Proteomes" id="UP000032900">
    <property type="component" value="Unassembled WGS sequence"/>
</dbReference>
<dbReference type="OrthoDB" id="9800680at2"/>
<dbReference type="Pfam" id="PF00908">
    <property type="entry name" value="dTDP_sugar_isom"/>
    <property type="match status" value="1"/>
</dbReference>
<evidence type="ECO:0000256" key="1">
    <source>
        <dbReference type="ARBA" id="ARBA00001298"/>
    </source>
</evidence>
<comment type="pathway">
    <text evidence="7">Carbohydrate biosynthesis; dTDP-L-rhamnose biosynthesis.</text>
</comment>
<comment type="subunit">
    <text evidence="7">Homodimer.</text>
</comment>
<dbReference type="GO" id="GO:0008830">
    <property type="term" value="F:dTDP-4-dehydrorhamnose 3,5-epimerase activity"/>
    <property type="evidence" value="ECO:0007669"/>
    <property type="project" value="UniProtKB-UniRule"/>
</dbReference>
<name>A0A0E9LPT0_9BACT</name>
<dbReference type="STRING" id="1236989.JCM15548_14434"/>
<dbReference type="UniPathway" id="UPA00124"/>